<name>A0A9X2MIA1_9BACL</name>
<evidence type="ECO:0000313" key="2">
    <source>
        <dbReference type="Proteomes" id="UP001141950"/>
    </source>
</evidence>
<keyword evidence="2" id="KW-1185">Reference proteome</keyword>
<dbReference type="RefSeq" id="WP_257441748.1">
    <property type="nucleotide sequence ID" value="NZ_JANIPJ010000001.1"/>
</dbReference>
<reference evidence="1" key="1">
    <citation type="submission" date="2022-08" db="EMBL/GenBank/DDBJ databases">
        <title>The genomic sequence of strain Paenibacillus sp. SCIV0701.</title>
        <authorList>
            <person name="Zhao H."/>
        </authorList>
    </citation>
    <scope>NUCLEOTIDE SEQUENCE</scope>
    <source>
        <strain evidence="1">SCIV0701</strain>
    </source>
</reference>
<organism evidence="1 2">
    <name type="scientific">Paenibacillus soyae</name>
    <dbReference type="NCBI Taxonomy" id="2969249"/>
    <lineage>
        <taxon>Bacteria</taxon>
        <taxon>Bacillati</taxon>
        <taxon>Bacillota</taxon>
        <taxon>Bacilli</taxon>
        <taxon>Bacillales</taxon>
        <taxon>Paenibacillaceae</taxon>
        <taxon>Paenibacillus</taxon>
    </lineage>
</organism>
<dbReference type="AlphaFoldDB" id="A0A9X2MIA1"/>
<proteinExistence type="predicted"/>
<sequence length="232" mass="26206">MIGYTRSIRGIERSAAYARTHPVNRYAAYRLTSFERTAPVPQQWSLDIYQKSSESVYVWLKTAGEGQKLLADLMSQLGRNGGVGSKDQLNASVQTLVEALNRWEGVYRGYERLLRPEIWEALELAMRHPGMEGLGIVRREPAESVNTEAFERESAFGKDPGYAQTESLRRQLLGSEGLLMSLKRALSYAEQFPPIRLLQLPFATAYPYAMYYGGAQAYLPLPPRGTIMNKYV</sequence>
<protein>
    <submittedName>
        <fullName evidence="1">Uncharacterized protein</fullName>
    </submittedName>
</protein>
<accession>A0A9X2MIA1</accession>
<comment type="caution">
    <text evidence="1">The sequence shown here is derived from an EMBL/GenBank/DDBJ whole genome shotgun (WGS) entry which is preliminary data.</text>
</comment>
<dbReference type="Proteomes" id="UP001141950">
    <property type="component" value="Unassembled WGS sequence"/>
</dbReference>
<gene>
    <name evidence="1" type="ORF">NQZ67_00135</name>
</gene>
<evidence type="ECO:0000313" key="1">
    <source>
        <dbReference type="EMBL" id="MCR2802273.1"/>
    </source>
</evidence>
<dbReference type="EMBL" id="JANIPJ010000001">
    <property type="protein sequence ID" value="MCR2802273.1"/>
    <property type="molecule type" value="Genomic_DNA"/>
</dbReference>